<name>A0ABP7NCI6_9BACT</name>
<accession>A0ABP7NCI6</accession>
<dbReference type="Proteomes" id="UP001499909">
    <property type="component" value="Unassembled WGS sequence"/>
</dbReference>
<organism evidence="2 3">
    <name type="scientific">Hymenobacter algoricola</name>
    <dbReference type="NCBI Taxonomy" id="486267"/>
    <lineage>
        <taxon>Bacteria</taxon>
        <taxon>Pseudomonadati</taxon>
        <taxon>Bacteroidota</taxon>
        <taxon>Cytophagia</taxon>
        <taxon>Cytophagales</taxon>
        <taxon>Hymenobacteraceae</taxon>
        <taxon>Hymenobacter</taxon>
    </lineage>
</organism>
<dbReference type="InterPro" id="IPR057383">
    <property type="entry name" value="Tad3"/>
</dbReference>
<evidence type="ECO:0000313" key="2">
    <source>
        <dbReference type="EMBL" id="GAA3940481.1"/>
    </source>
</evidence>
<proteinExistence type="predicted"/>
<dbReference type="RefSeq" id="WP_345114445.1">
    <property type="nucleotide sequence ID" value="NZ_BAABDH010000041.1"/>
</dbReference>
<protein>
    <submittedName>
        <fullName evidence="2">Uncharacterized protein</fullName>
    </submittedName>
</protein>
<reference evidence="3" key="1">
    <citation type="journal article" date="2019" name="Int. J. Syst. Evol. Microbiol.">
        <title>The Global Catalogue of Microorganisms (GCM) 10K type strain sequencing project: providing services to taxonomists for standard genome sequencing and annotation.</title>
        <authorList>
            <consortium name="The Broad Institute Genomics Platform"/>
            <consortium name="The Broad Institute Genome Sequencing Center for Infectious Disease"/>
            <person name="Wu L."/>
            <person name="Ma J."/>
        </authorList>
    </citation>
    <scope>NUCLEOTIDE SEQUENCE [LARGE SCALE GENOMIC DNA]</scope>
    <source>
        <strain evidence="3">JCM 17214</strain>
    </source>
</reference>
<evidence type="ECO:0000313" key="3">
    <source>
        <dbReference type="Proteomes" id="UP001499909"/>
    </source>
</evidence>
<evidence type="ECO:0000256" key="1">
    <source>
        <dbReference type="SAM" id="MobiDB-lite"/>
    </source>
</evidence>
<sequence length="207" mass="22677">MASPIEFPEQNAVLAKPENMTDEECTPLPIMRTEKGECISVWKLAPEELVNINLTHCVVVGVLSGPPPIWIQAAVPALNQQDESTLVYHARAEMKAAGLWEEDADYGGDVANAVMQLIQVLSYQGHSGGSHALTMDLFSKLAHFKPLGPLTNNPDEWMSLEYADDPTWQSRRQSDAFSKDGGKTYYTLDGPEGRDFINTSAEAKVAA</sequence>
<keyword evidence="3" id="KW-1185">Reference proteome</keyword>
<comment type="caution">
    <text evidence="2">The sequence shown here is derived from an EMBL/GenBank/DDBJ whole genome shotgun (WGS) entry which is preliminary data.</text>
</comment>
<dbReference type="EMBL" id="BAABDH010000041">
    <property type="protein sequence ID" value="GAA3940481.1"/>
    <property type="molecule type" value="Genomic_DNA"/>
</dbReference>
<feature type="region of interest" description="Disordered" evidence="1">
    <location>
        <begin position="169"/>
        <end position="194"/>
    </location>
</feature>
<feature type="compositionally biased region" description="Basic and acidic residues" evidence="1">
    <location>
        <begin position="172"/>
        <end position="182"/>
    </location>
</feature>
<gene>
    <name evidence="2" type="ORF">GCM10022406_25600</name>
</gene>
<dbReference type="Pfam" id="PF25185">
    <property type="entry name" value="Tad3"/>
    <property type="match status" value="1"/>
</dbReference>